<dbReference type="EMBL" id="CP035532">
    <property type="protein sequence ID" value="QBA20514.1"/>
    <property type="molecule type" value="Genomic_DNA"/>
</dbReference>
<dbReference type="NCBIfam" id="NF047580">
    <property type="entry name" value="BPSS1187_fam"/>
    <property type="match status" value="1"/>
</dbReference>
<evidence type="ECO:0008006" key="2">
    <source>
        <dbReference type="Google" id="ProtNLM"/>
    </source>
</evidence>
<accession>A0A411DJL0</accession>
<evidence type="ECO:0000313" key="1">
    <source>
        <dbReference type="EMBL" id="QBA20514.1"/>
    </source>
</evidence>
<dbReference type="Gene3D" id="3.40.50.1820">
    <property type="entry name" value="alpha/beta hydrolase"/>
    <property type="match status" value="1"/>
</dbReference>
<dbReference type="InterPro" id="IPR029058">
    <property type="entry name" value="AB_hydrolase_fold"/>
</dbReference>
<name>A0A411DJL0_CHRID</name>
<gene>
    <name evidence="1" type="ORF">EU348_04690</name>
</gene>
<sequence length="316" mass="35382">MEKKTSIFTTVICILLFMVSLPENLTAQKVSPSNDFSGYKTLKVKPSEADPSVKNWDSAHIVMYDKGIKNNKILLWLTGTKGSTDHFPQSFFKTALDQGYRIIALSFMSTPGVSQVCKGSYLSKNVDCAAEFRRKRIYGDNTFLPIPDQYQDAIIPRLTKLLQYLSKNDKDGAWSQYLNENTGKPVWSKIAIAGQSQGGGMAEFIAQHESVARIISFSGGWDYSDSRTKKIAGWYSQKLLTSPENVFATYHVKEVAAKELAEICKELHIPAENVFALDQPIVQNTNKRTPPNPYHVEGVKNPVYQPIWIKMLGSGL</sequence>
<reference evidence="1" key="1">
    <citation type="submission" date="2019-01" db="EMBL/GenBank/DDBJ databases">
        <title>Whole Genome Sequencing for Putative Detection of Antimicrobial Resistance and Potential Virulence Factors in Chryseobacterium indologenes isolated from Nile Tilapia in Tanzania.</title>
        <authorList>
            <person name="Mwega E."/>
            <person name="Mutoloki S."/>
            <person name="Mugimba K."/>
            <person name="Colquhoun D."/>
            <person name="Mdegela R."/>
            <person name="Evensen O."/>
            <person name="Wasteson Y."/>
        </authorList>
    </citation>
    <scope>NUCLEOTIDE SEQUENCE [LARGE SCALE GENOMIC DNA]</scope>
    <source>
        <strain evidence="1">StR 01</strain>
    </source>
</reference>
<dbReference type="AlphaFoldDB" id="A0A411DJL0"/>
<protein>
    <recommendedName>
        <fullName evidence="2">Alpha/beta hydrolase</fullName>
    </recommendedName>
</protein>
<dbReference type="SUPFAM" id="SSF53474">
    <property type="entry name" value="alpha/beta-Hydrolases"/>
    <property type="match status" value="1"/>
</dbReference>
<organism evidence="1">
    <name type="scientific">Chryseobacterium indologenes</name>
    <name type="common">Flavobacterium indologenes</name>
    <dbReference type="NCBI Taxonomy" id="253"/>
    <lineage>
        <taxon>Bacteria</taxon>
        <taxon>Pseudomonadati</taxon>
        <taxon>Bacteroidota</taxon>
        <taxon>Flavobacteriia</taxon>
        <taxon>Flavobacteriales</taxon>
        <taxon>Weeksellaceae</taxon>
        <taxon>Chryseobacterium group</taxon>
        <taxon>Chryseobacterium</taxon>
    </lineage>
</organism>
<proteinExistence type="predicted"/>
<dbReference type="InterPro" id="IPR058180">
    <property type="entry name" value="BPSS1187-like"/>
</dbReference>